<proteinExistence type="predicted"/>
<gene>
    <name evidence="1" type="ORF">BDY21DRAFT_350752</name>
</gene>
<reference evidence="1" key="1">
    <citation type="journal article" date="2020" name="Stud. Mycol.">
        <title>101 Dothideomycetes genomes: a test case for predicting lifestyles and emergence of pathogens.</title>
        <authorList>
            <person name="Haridas S."/>
            <person name="Albert R."/>
            <person name="Binder M."/>
            <person name="Bloem J."/>
            <person name="Labutti K."/>
            <person name="Salamov A."/>
            <person name="Andreopoulos B."/>
            <person name="Baker S."/>
            <person name="Barry K."/>
            <person name="Bills G."/>
            <person name="Bluhm B."/>
            <person name="Cannon C."/>
            <person name="Castanera R."/>
            <person name="Culley D."/>
            <person name="Daum C."/>
            <person name="Ezra D."/>
            <person name="Gonzalez J."/>
            <person name="Henrissat B."/>
            <person name="Kuo A."/>
            <person name="Liang C."/>
            <person name="Lipzen A."/>
            <person name="Lutzoni F."/>
            <person name="Magnuson J."/>
            <person name="Mondo S."/>
            <person name="Nolan M."/>
            <person name="Ohm R."/>
            <person name="Pangilinan J."/>
            <person name="Park H.-J."/>
            <person name="Ramirez L."/>
            <person name="Alfaro M."/>
            <person name="Sun H."/>
            <person name="Tritt A."/>
            <person name="Yoshinaga Y."/>
            <person name="Zwiers L.-H."/>
            <person name="Turgeon B."/>
            <person name="Goodwin S."/>
            <person name="Spatafora J."/>
            <person name="Crous P."/>
            <person name="Grigoriev I."/>
        </authorList>
    </citation>
    <scope>NUCLEOTIDE SEQUENCE</scope>
    <source>
        <strain evidence="1">ATCC 16933</strain>
    </source>
</reference>
<dbReference type="Proteomes" id="UP000799766">
    <property type="component" value="Unassembled WGS sequence"/>
</dbReference>
<name>A0A6A6NUE6_9PEZI</name>
<protein>
    <submittedName>
        <fullName evidence="1">Uncharacterized protein</fullName>
    </submittedName>
</protein>
<sequence length="315" mass="35374">MPIRTNRIVRDANQRFRPNDPRTAVFALNERPPAYKPPVPTERVVLRGRVESPTLERDLSYFHEIVTGKLEPEKDKSPTLVLNLYRATLTHQRPIAERLTLGQTAGAPYYALYATPNTTSMDEFNTLVITRRSPNAGGNSDAWRQIHSAVYSDACTSIIQPRLNLHASGSMLIANLSRAGLPYTLSWSDRSTAGKLGDCFCVWDSRDGSGVAQMYSEEGWQSLDDSPLKGIIRIKRSRNLNSDMLNGAPDFEDPRFAPELAYLDFSRHSPQFVCQNSYAHENMDIIAAALLTVLVVMTRKMDQIREMGSLPAYRP</sequence>
<evidence type="ECO:0000313" key="2">
    <source>
        <dbReference type="Proteomes" id="UP000799766"/>
    </source>
</evidence>
<organism evidence="1 2">
    <name type="scientific">Lineolata rhizophorae</name>
    <dbReference type="NCBI Taxonomy" id="578093"/>
    <lineage>
        <taxon>Eukaryota</taxon>
        <taxon>Fungi</taxon>
        <taxon>Dikarya</taxon>
        <taxon>Ascomycota</taxon>
        <taxon>Pezizomycotina</taxon>
        <taxon>Dothideomycetes</taxon>
        <taxon>Dothideomycetes incertae sedis</taxon>
        <taxon>Lineolatales</taxon>
        <taxon>Lineolataceae</taxon>
        <taxon>Lineolata</taxon>
    </lineage>
</organism>
<accession>A0A6A6NUE6</accession>
<dbReference type="AlphaFoldDB" id="A0A6A6NUE6"/>
<evidence type="ECO:0000313" key="1">
    <source>
        <dbReference type="EMBL" id="KAF2455405.1"/>
    </source>
</evidence>
<keyword evidence="2" id="KW-1185">Reference proteome</keyword>
<dbReference type="OrthoDB" id="4150821at2759"/>
<dbReference type="EMBL" id="MU001687">
    <property type="protein sequence ID" value="KAF2455405.1"/>
    <property type="molecule type" value="Genomic_DNA"/>
</dbReference>